<reference evidence="1 2" key="1">
    <citation type="submission" date="2023-04" db="EMBL/GenBank/DDBJ databases">
        <title>The genome sequence of Polyangium sorediatum DSM14670.</title>
        <authorList>
            <person name="Zhang X."/>
        </authorList>
    </citation>
    <scope>NUCLEOTIDE SEQUENCE [LARGE SCALE GENOMIC DNA]</scope>
    <source>
        <strain evidence="1 2">DSM 14670</strain>
    </source>
</reference>
<dbReference type="EMBL" id="JARZHI010000098">
    <property type="protein sequence ID" value="MDI1436905.1"/>
    <property type="molecule type" value="Genomic_DNA"/>
</dbReference>
<proteinExistence type="predicted"/>
<evidence type="ECO:0000313" key="1">
    <source>
        <dbReference type="EMBL" id="MDI1436905.1"/>
    </source>
</evidence>
<dbReference type="RefSeq" id="WP_284721810.1">
    <property type="nucleotide sequence ID" value="NZ_JARZHI010000098.1"/>
</dbReference>
<evidence type="ECO:0008006" key="3">
    <source>
        <dbReference type="Google" id="ProtNLM"/>
    </source>
</evidence>
<dbReference type="Proteomes" id="UP001160301">
    <property type="component" value="Unassembled WGS sequence"/>
</dbReference>
<keyword evidence="2" id="KW-1185">Reference proteome</keyword>
<accession>A0ABT6P8G5</accession>
<protein>
    <recommendedName>
        <fullName evidence="3">MOSC domain-containing protein</fullName>
    </recommendedName>
</protein>
<name>A0ABT6P8G5_9BACT</name>
<sequence>MLDRFGHLDAAMGMYVRGAGFLRPGDRVEVDGGLLGRRAITLDV</sequence>
<comment type="caution">
    <text evidence="1">The sequence shown here is derived from an EMBL/GenBank/DDBJ whole genome shotgun (WGS) entry which is preliminary data.</text>
</comment>
<organism evidence="1 2">
    <name type="scientific">Polyangium sorediatum</name>
    <dbReference type="NCBI Taxonomy" id="889274"/>
    <lineage>
        <taxon>Bacteria</taxon>
        <taxon>Pseudomonadati</taxon>
        <taxon>Myxococcota</taxon>
        <taxon>Polyangia</taxon>
        <taxon>Polyangiales</taxon>
        <taxon>Polyangiaceae</taxon>
        <taxon>Polyangium</taxon>
    </lineage>
</organism>
<gene>
    <name evidence="1" type="ORF">QHF89_45790</name>
</gene>
<evidence type="ECO:0000313" key="2">
    <source>
        <dbReference type="Proteomes" id="UP001160301"/>
    </source>
</evidence>